<feature type="transmembrane region" description="Helical" evidence="1">
    <location>
        <begin position="57"/>
        <end position="81"/>
    </location>
</feature>
<keyword evidence="3" id="KW-1185">Reference proteome</keyword>
<comment type="caution">
    <text evidence="2">The sequence shown here is derived from an EMBL/GenBank/DDBJ whole genome shotgun (WGS) entry which is preliminary data.</text>
</comment>
<dbReference type="EMBL" id="JADRCR010000012">
    <property type="protein sequence ID" value="MBK5145607.1"/>
    <property type="molecule type" value="Genomic_DNA"/>
</dbReference>
<accession>A0ABS1IV98</accession>
<evidence type="ECO:0000313" key="3">
    <source>
        <dbReference type="Proteomes" id="UP001296921"/>
    </source>
</evidence>
<reference evidence="2 3" key="1">
    <citation type="submission" date="2020-11" db="EMBL/GenBank/DDBJ databases">
        <title>Insectihabitans protaetiae gen. nov. sp. nov. and Insectihabitans allomyrinae sp. nov., isolated from larvae of Protaetia brevitarsis seulensis and Allomyrina dichotoma, respectively.</title>
        <authorList>
            <person name="Lee S.D."/>
            <person name="Byeon Y.-S."/>
            <person name="Kim S.-M."/>
            <person name="Yang H.L."/>
            <person name="Kim I.S."/>
        </authorList>
    </citation>
    <scope>NUCLEOTIDE SEQUENCE [LARGE SCALE GENOMIC DNA]</scope>
    <source>
        <strain evidence="2 3">BWR-B9</strain>
    </source>
</reference>
<keyword evidence="1" id="KW-0812">Transmembrane</keyword>
<organism evidence="2 3">
    <name type="scientific">Limnobaculum allomyrinae</name>
    <dbReference type="NCBI Taxonomy" id="2791986"/>
    <lineage>
        <taxon>Bacteria</taxon>
        <taxon>Pseudomonadati</taxon>
        <taxon>Pseudomonadota</taxon>
        <taxon>Gammaproteobacteria</taxon>
        <taxon>Enterobacterales</taxon>
        <taxon>Budviciaceae</taxon>
        <taxon>Limnobaculum</taxon>
    </lineage>
</organism>
<keyword evidence="1" id="KW-0472">Membrane</keyword>
<evidence type="ECO:0000313" key="2">
    <source>
        <dbReference type="EMBL" id="MBK5145607.1"/>
    </source>
</evidence>
<sequence length="109" mass="10600">MRELNELELTAISGGYGNGFVNDAGEFLISSILGAAACGAVGAIIGGKHGGDGGGALGFGIIGQGVGMVSGGLIGMVAGFISGGIVGKDKTVEKTLAWVQGVIDGTFNQ</sequence>
<dbReference type="RefSeq" id="WP_218468801.1">
    <property type="nucleotide sequence ID" value="NZ_JADRCR010000012.1"/>
</dbReference>
<proteinExistence type="predicted"/>
<keyword evidence="1" id="KW-1133">Transmembrane helix</keyword>
<name>A0ABS1IV98_9GAMM</name>
<protein>
    <submittedName>
        <fullName evidence="2">Colicin V synthesis protein</fullName>
    </submittedName>
</protein>
<feature type="transmembrane region" description="Helical" evidence="1">
    <location>
        <begin position="27"/>
        <end position="45"/>
    </location>
</feature>
<dbReference type="Proteomes" id="UP001296921">
    <property type="component" value="Unassembled WGS sequence"/>
</dbReference>
<gene>
    <name evidence="2" type="ORF">I2494_18190</name>
</gene>
<evidence type="ECO:0000256" key="1">
    <source>
        <dbReference type="SAM" id="Phobius"/>
    </source>
</evidence>